<protein>
    <recommendedName>
        <fullName evidence="2">CopG family transcriptional regulator</fullName>
    </recommendedName>
</protein>
<comment type="caution">
    <text evidence="1">The sequence shown here is derived from an EMBL/GenBank/DDBJ whole genome shotgun (WGS) entry which is preliminary data.</text>
</comment>
<organism evidence="1">
    <name type="scientific">marine sediment metagenome</name>
    <dbReference type="NCBI Taxonomy" id="412755"/>
    <lineage>
        <taxon>unclassified sequences</taxon>
        <taxon>metagenomes</taxon>
        <taxon>ecological metagenomes</taxon>
    </lineage>
</organism>
<dbReference type="Pfam" id="PF19807">
    <property type="entry name" value="DUF6290"/>
    <property type="match status" value="1"/>
</dbReference>
<name>X1HHC8_9ZZZZ</name>
<proteinExistence type="predicted"/>
<dbReference type="EMBL" id="BARU01019483">
    <property type="protein sequence ID" value="GAH53234.1"/>
    <property type="molecule type" value="Genomic_DNA"/>
</dbReference>
<reference evidence="1" key="1">
    <citation type="journal article" date="2014" name="Front. Microbiol.">
        <title>High frequency of phylogenetically diverse reductive dehalogenase-homologous genes in deep subseafloor sedimentary metagenomes.</title>
        <authorList>
            <person name="Kawai M."/>
            <person name="Futagami T."/>
            <person name="Toyoda A."/>
            <person name="Takaki Y."/>
            <person name="Nishi S."/>
            <person name="Hori S."/>
            <person name="Arai W."/>
            <person name="Tsubouchi T."/>
            <person name="Morono Y."/>
            <person name="Uchiyama I."/>
            <person name="Ito T."/>
            <person name="Fujiyama A."/>
            <person name="Inagaki F."/>
            <person name="Takami H."/>
        </authorList>
    </citation>
    <scope>NUCLEOTIDE SEQUENCE</scope>
    <source>
        <strain evidence="1">Expedition CK06-06</strain>
    </source>
</reference>
<evidence type="ECO:0000313" key="1">
    <source>
        <dbReference type="EMBL" id="GAH53234.1"/>
    </source>
</evidence>
<dbReference type="AlphaFoldDB" id="X1HHC8"/>
<gene>
    <name evidence="1" type="ORF">S03H2_32078</name>
</gene>
<dbReference type="InterPro" id="IPR046257">
    <property type="entry name" value="DUF6290"/>
</dbReference>
<sequence>MPKTVTIRLDDISYNIIKQHAQADNRPLSNYIETATLKYIEEIDYVDEFEMENILSDENLIKSLKKGSTDAANKRGRFI</sequence>
<evidence type="ECO:0008006" key="2">
    <source>
        <dbReference type="Google" id="ProtNLM"/>
    </source>
</evidence>
<accession>X1HHC8</accession>